<keyword evidence="2" id="KW-1185">Reference proteome</keyword>
<proteinExistence type="predicted"/>
<dbReference type="Pfam" id="PF12915">
    <property type="entry name" value="DUF3833"/>
    <property type="match status" value="1"/>
</dbReference>
<dbReference type="InterPro" id="IPR024409">
    <property type="entry name" value="DUF3833"/>
</dbReference>
<dbReference type="AlphaFoldDB" id="A0A437Q4S1"/>
<reference evidence="1 2" key="1">
    <citation type="submission" date="2019-01" db="EMBL/GenBank/DDBJ databases">
        <authorList>
            <person name="Chen W.-M."/>
        </authorList>
    </citation>
    <scope>NUCLEOTIDE SEQUENCE [LARGE SCALE GENOMIC DNA]</scope>
    <source>
        <strain evidence="1 2">HPM-16</strain>
    </source>
</reference>
<sequence>MYLCNRVGGQVSDSSFCQPTLNIFEYFRGKTQAAGLFEDRFGRIQRSFVVSVDGTVDEGNLTLDEHFIFDDGKKEHRIWRIQNRAGSYIGFADDIPSQARGKAEGNRFSWRYQMALRAGGIPIKFAFDDKMVLFSGGVMVSRARITKWGLHVGTVTIVFTKED</sequence>
<organism evidence="1 2">
    <name type="scientific">Neptunomonas marina</name>
    <dbReference type="NCBI Taxonomy" id="1815562"/>
    <lineage>
        <taxon>Bacteria</taxon>
        <taxon>Pseudomonadati</taxon>
        <taxon>Pseudomonadota</taxon>
        <taxon>Gammaproteobacteria</taxon>
        <taxon>Oceanospirillales</taxon>
        <taxon>Oceanospirillaceae</taxon>
        <taxon>Neptunomonas</taxon>
    </lineage>
</organism>
<evidence type="ECO:0000313" key="2">
    <source>
        <dbReference type="Proteomes" id="UP000282818"/>
    </source>
</evidence>
<evidence type="ECO:0000313" key="1">
    <source>
        <dbReference type="EMBL" id="RVU29479.1"/>
    </source>
</evidence>
<name>A0A437Q4S1_9GAMM</name>
<accession>A0A437Q4S1</accession>
<comment type="caution">
    <text evidence="1">The sequence shown here is derived from an EMBL/GenBank/DDBJ whole genome shotgun (WGS) entry which is preliminary data.</text>
</comment>
<dbReference type="EMBL" id="SACQ01000009">
    <property type="protein sequence ID" value="RVU29479.1"/>
    <property type="molecule type" value="Genomic_DNA"/>
</dbReference>
<gene>
    <name evidence="1" type="ORF">EOE65_16175</name>
</gene>
<protein>
    <submittedName>
        <fullName evidence="1">DUF3833 family protein</fullName>
    </submittedName>
</protein>
<dbReference type="Proteomes" id="UP000282818">
    <property type="component" value="Unassembled WGS sequence"/>
</dbReference>